<reference evidence="2 3" key="1">
    <citation type="submission" date="2017-06" db="EMBL/GenBank/DDBJ databases">
        <title>Novel microbial phyla capable of carbon fixation and sulfur reduction in deep-sea sediments.</title>
        <authorList>
            <person name="Huang J."/>
            <person name="Baker B."/>
            <person name="Wang Y."/>
        </authorList>
    </citation>
    <scope>NUCLEOTIDE SEQUENCE [LARGE SCALE GENOMIC DNA]</scope>
    <source>
        <strain evidence="2">B3_LCP</strain>
    </source>
</reference>
<organism evidence="2 3">
    <name type="scientific">candidate division LCP-89 bacterium B3_LCP</name>
    <dbReference type="NCBI Taxonomy" id="2012998"/>
    <lineage>
        <taxon>Bacteria</taxon>
        <taxon>Pseudomonadati</taxon>
        <taxon>Bacteria division LCP-89</taxon>
    </lineage>
</organism>
<dbReference type="PANTHER" id="PTHR48090">
    <property type="entry name" value="UNDECAPRENYL-PHOSPHATE 4-DEOXY-4-FORMAMIDO-L-ARABINOSE TRANSFERASE-RELATED"/>
    <property type="match status" value="1"/>
</dbReference>
<evidence type="ECO:0000259" key="1">
    <source>
        <dbReference type="Pfam" id="PF00535"/>
    </source>
</evidence>
<dbReference type="EMBL" id="NJBN01000002">
    <property type="protein sequence ID" value="TKJ41851.1"/>
    <property type="molecule type" value="Genomic_DNA"/>
</dbReference>
<evidence type="ECO:0000313" key="2">
    <source>
        <dbReference type="EMBL" id="TKJ41851.1"/>
    </source>
</evidence>
<dbReference type="InterPro" id="IPR001173">
    <property type="entry name" value="Glyco_trans_2-like"/>
</dbReference>
<feature type="domain" description="Glycosyltransferase 2-like" evidence="1">
    <location>
        <begin position="7"/>
        <end position="163"/>
    </location>
</feature>
<gene>
    <name evidence="2" type="ORF">CEE37_04595</name>
</gene>
<protein>
    <recommendedName>
        <fullName evidence="1">Glycosyltransferase 2-like domain-containing protein</fullName>
    </recommendedName>
</protein>
<name>A0A532V3Q6_UNCL8</name>
<accession>A0A532V3Q6</accession>
<dbReference type="InterPro" id="IPR050256">
    <property type="entry name" value="Glycosyltransferase_2"/>
</dbReference>
<evidence type="ECO:0000313" key="3">
    <source>
        <dbReference type="Proteomes" id="UP000319619"/>
    </source>
</evidence>
<comment type="caution">
    <text evidence="2">The sequence shown here is derived from an EMBL/GenBank/DDBJ whole genome shotgun (WGS) entry which is preliminary data.</text>
</comment>
<dbReference type="PANTHER" id="PTHR48090:SF7">
    <property type="entry name" value="RFBJ PROTEIN"/>
    <property type="match status" value="1"/>
</dbReference>
<dbReference type="InterPro" id="IPR029044">
    <property type="entry name" value="Nucleotide-diphossugar_trans"/>
</dbReference>
<dbReference type="Proteomes" id="UP000319619">
    <property type="component" value="Unassembled WGS sequence"/>
</dbReference>
<dbReference type="SUPFAM" id="SSF53448">
    <property type="entry name" value="Nucleotide-diphospho-sugar transferases"/>
    <property type="match status" value="1"/>
</dbReference>
<sequence>MKPNRWSAVIPAFNAADTIQEVVSGVSAYIQENRILVVDDGSEDDTGKLVEETGAVLQQRLTNGGKGTALREAFMHSVVQDSDWVICLDSDGQHDPKMIPAFQKEASRDMCDLIIGNRSHDQGDMPLLRRFSNHTSSLLLSWRTGLNLPDIQCGYRAVRTSMLKPLNLKSESYEIEVEMILRSWKTNYRIGWIPILAVYQGETSYLRKVPETIRFLKLFARSFYE</sequence>
<dbReference type="Gene3D" id="3.90.550.10">
    <property type="entry name" value="Spore Coat Polysaccharide Biosynthesis Protein SpsA, Chain A"/>
    <property type="match status" value="1"/>
</dbReference>
<dbReference type="AlphaFoldDB" id="A0A532V3Q6"/>
<dbReference type="CDD" id="cd04179">
    <property type="entry name" value="DPM_DPG-synthase_like"/>
    <property type="match status" value="1"/>
</dbReference>
<proteinExistence type="predicted"/>
<dbReference type="Pfam" id="PF00535">
    <property type="entry name" value="Glycos_transf_2"/>
    <property type="match status" value="1"/>
</dbReference>